<reference evidence="2" key="1">
    <citation type="journal article" date="2017" name="Nature">
        <title>The sunflower genome provides insights into oil metabolism, flowering and Asterid evolution.</title>
        <authorList>
            <person name="Badouin H."/>
            <person name="Gouzy J."/>
            <person name="Grassa C.J."/>
            <person name="Murat F."/>
            <person name="Staton S.E."/>
            <person name="Cottret L."/>
            <person name="Lelandais-Briere C."/>
            <person name="Owens G.L."/>
            <person name="Carrere S."/>
            <person name="Mayjonade B."/>
            <person name="Legrand L."/>
            <person name="Gill N."/>
            <person name="Kane N.C."/>
            <person name="Bowers J.E."/>
            <person name="Hubner S."/>
            <person name="Bellec A."/>
            <person name="Berard A."/>
            <person name="Berges H."/>
            <person name="Blanchet N."/>
            <person name="Boniface M.C."/>
            <person name="Brunel D."/>
            <person name="Catrice O."/>
            <person name="Chaidir N."/>
            <person name="Claudel C."/>
            <person name="Donnadieu C."/>
            <person name="Faraut T."/>
            <person name="Fievet G."/>
            <person name="Helmstetter N."/>
            <person name="King M."/>
            <person name="Knapp S.J."/>
            <person name="Lai Z."/>
            <person name="Le Paslier M.C."/>
            <person name="Lippi Y."/>
            <person name="Lorenzon L."/>
            <person name="Mandel J.R."/>
            <person name="Marage G."/>
            <person name="Marchand G."/>
            <person name="Marquand E."/>
            <person name="Bret-Mestries E."/>
            <person name="Morien E."/>
            <person name="Nambeesan S."/>
            <person name="Nguyen T."/>
            <person name="Pegot-Espagnet P."/>
            <person name="Pouilly N."/>
            <person name="Raftis F."/>
            <person name="Sallet E."/>
            <person name="Schiex T."/>
            <person name="Thomas J."/>
            <person name="Vandecasteele C."/>
            <person name="Vares D."/>
            <person name="Vear F."/>
            <person name="Vautrin S."/>
            <person name="Crespi M."/>
            <person name="Mangin B."/>
            <person name="Burke J.M."/>
            <person name="Salse J."/>
            <person name="Munos S."/>
            <person name="Vincourt P."/>
            <person name="Rieseberg L.H."/>
            <person name="Langlade N.B."/>
        </authorList>
    </citation>
    <scope>NUCLEOTIDE SEQUENCE [LARGE SCALE GENOMIC DNA]</scope>
    <source>
        <strain evidence="2">cv. SF193</strain>
    </source>
</reference>
<proteinExistence type="predicted"/>
<name>A0A251VAA2_HELAN</name>
<sequence>MNHFTDLHTNKSSTPYICIARSDCTHLFSSLTCDPNANNQQGFLSFLDSIVFMFIFKHRKIN</sequence>
<protein>
    <submittedName>
        <fullName evidence="1">Uncharacterized protein</fullName>
    </submittedName>
</protein>
<dbReference type="EMBL" id="CM007892">
    <property type="protein sequence ID" value="OTG32066.1"/>
    <property type="molecule type" value="Genomic_DNA"/>
</dbReference>
<evidence type="ECO:0000313" key="2">
    <source>
        <dbReference type="Proteomes" id="UP000215914"/>
    </source>
</evidence>
<keyword evidence="2" id="KW-1185">Reference proteome</keyword>
<dbReference type="InParanoid" id="A0A251VAA2"/>
<dbReference type="Proteomes" id="UP000215914">
    <property type="component" value="Chromosome 3"/>
</dbReference>
<gene>
    <name evidence="1" type="ORF">HannXRQ_Chr03g0082531</name>
</gene>
<dbReference type="AlphaFoldDB" id="A0A251VAA2"/>
<evidence type="ECO:0000313" key="1">
    <source>
        <dbReference type="EMBL" id="OTG32066.1"/>
    </source>
</evidence>
<organism evidence="1 2">
    <name type="scientific">Helianthus annuus</name>
    <name type="common">Common sunflower</name>
    <dbReference type="NCBI Taxonomy" id="4232"/>
    <lineage>
        <taxon>Eukaryota</taxon>
        <taxon>Viridiplantae</taxon>
        <taxon>Streptophyta</taxon>
        <taxon>Embryophyta</taxon>
        <taxon>Tracheophyta</taxon>
        <taxon>Spermatophyta</taxon>
        <taxon>Magnoliopsida</taxon>
        <taxon>eudicotyledons</taxon>
        <taxon>Gunneridae</taxon>
        <taxon>Pentapetalae</taxon>
        <taxon>asterids</taxon>
        <taxon>campanulids</taxon>
        <taxon>Asterales</taxon>
        <taxon>Asteraceae</taxon>
        <taxon>Asteroideae</taxon>
        <taxon>Heliantheae alliance</taxon>
        <taxon>Heliantheae</taxon>
        <taxon>Helianthus</taxon>
    </lineage>
</organism>
<accession>A0A251VAA2</accession>